<proteinExistence type="inferred from homology"/>
<dbReference type="InterPro" id="IPR007428">
    <property type="entry name" value="MlaA"/>
</dbReference>
<dbReference type="RefSeq" id="WP_265425069.1">
    <property type="nucleotide sequence ID" value="NZ_JAPFPW010000009.1"/>
</dbReference>
<evidence type="ECO:0000256" key="2">
    <source>
        <dbReference type="ARBA" id="ARBA00022729"/>
    </source>
</evidence>
<gene>
    <name evidence="4" type="ORF">OOT00_09125</name>
</gene>
<evidence type="ECO:0000256" key="1">
    <source>
        <dbReference type="ARBA" id="ARBA00010634"/>
    </source>
</evidence>
<dbReference type="PRINTS" id="PR01805">
    <property type="entry name" value="VACJLIPOPROT"/>
</dbReference>
<dbReference type="PANTHER" id="PTHR30035">
    <property type="entry name" value="LIPOPROTEIN VACJ-RELATED"/>
    <property type="match status" value="1"/>
</dbReference>
<feature type="chain" id="PRO_5046821665" evidence="3">
    <location>
        <begin position="25"/>
        <end position="250"/>
    </location>
</feature>
<reference evidence="4 5" key="1">
    <citation type="submission" date="2022-11" db="EMBL/GenBank/DDBJ databases">
        <title>Desulfobotulus tamanensis H1 sp. nov. - anaerobic, alkaliphilic, sulphate reducing bacterium isolated from terrestrial mud volcano.</title>
        <authorList>
            <person name="Frolova A."/>
            <person name="Merkel A.Y."/>
            <person name="Slobodkin A.I."/>
        </authorList>
    </citation>
    <scope>NUCLEOTIDE SEQUENCE [LARGE SCALE GENOMIC DNA]</scope>
    <source>
        <strain evidence="4 5">H1</strain>
    </source>
</reference>
<name>A0ABT3N9K5_9BACT</name>
<evidence type="ECO:0000313" key="4">
    <source>
        <dbReference type="EMBL" id="MCW7754149.1"/>
    </source>
</evidence>
<dbReference type="Pfam" id="PF04333">
    <property type="entry name" value="MlaA"/>
    <property type="match status" value="1"/>
</dbReference>
<evidence type="ECO:0000256" key="3">
    <source>
        <dbReference type="SAM" id="SignalP"/>
    </source>
</evidence>
<dbReference type="EMBL" id="JAPFPW010000009">
    <property type="protein sequence ID" value="MCW7754149.1"/>
    <property type="molecule type" value="Genomic_DNA"/>
</dbReference>
<evidence type="ECO:0000313" key="5">
    <source>
        <dbReference type="Proteomes" id="UP001209681"/>
    </source>
</evidence>
<dbReference type="Proteomes" id="UP001209681">
    <property type="component" value="Unassembled WGS sequence"/>
</dbReference>
<dbReference type="PANTHER" id="PTHR30035:SF3">
    <property type="entry name" value="INTERMEMBRANE PHOSPHOLIPID TRANSPORT SYSTEM LIPOPROTEIN MLAA"/>
    <property type="match status" value="1"/>
</dbReference>
<comment type="similarity">
    <text evidence="1">Belongs to the MlaA family.</text>
</comment>
<keyword evidence="5" id="KW-1185">Reference proteome</keyword>
<accession>A0ABT3N9K5</accession>
<protein>
    <submittedName>
        <fullName evidence="4">VacJ family lipoprotein</fullName>
    </submittedName>
</protein>
<feature type="signal peptide" evidence="3">
    <location>
        <begin position="1"/>
        <end position="24"/>
    </location>
</feature>
<sequence>MRLFRAYPVIFFIVFFALAVPASAESYWDEDDDAFFSEIEAEYASAPGADIADPLERLNRGIFIVNDRLYFWVLKPTATGWQKVTPSPVRTGIRNAFRNLAAPVRVVNQLLQGKGKAATAETGKFFVNTIWGIGGLIDASRQLPSLQVPSEDFGQTLGHWGIGNGFYLVLPVLGPTTARDGVGLVGDFFLQPTTYTSGDARAWAGIKATEAVNATSFRIGDYEAIKDASLDPYTAIKNGYIQMRMKAVSE</sequence>
<comment type="caution">
    <text evidence="4">The sequence shown here is derived from an EMBL/GenBank/DDBJ whole genome shotgun (WGS) entry which is preliminary data.</text>
</comment>
<keyword evidence="2 3" id="KW-0732">Signal</keyword>
<organism evidence="4 5">
    <name type="scientific">Desulfobotulus pelophilus</name>
    <dbReference type="NCBI Taxonomy" id="2823377"/>
    <lineage>
        <taxon>Bacteria</taxon>
        <taxon>Pseudomonadati</taxon>
        <taxon>Thermodesulfobacteriota</taxon>
        <taxon>Desulfobacteria</taxon>
        <taxon>Desulfobacterales</taxon>
        <taxon>Desulfobacteraceae</taxon>
        <taxon>Desulfobotulus</taxon>
    </lineage>
</organism>
<keyword evidence="4" id="KW-0449">Lipoprotein</keyword>